<accession>A0ABT1T259</accession>
<gene>
    <name evidence="1" type="ORF">NPE20_10990</name>
</gene>
<evidence type="ECO:0000313" key="1">
    <source>
        <dbReference type="EMBL" id="MCQ6958490.1"/>
    </source>
</evidence>
<dbReference type="RefSeq" id="WP_256538689.1">
    <property type="nucleotide sequence ID" value="NZ_JANHOH010000002.1"/>
</dbReference>
<dbReference type="EMBL" id="JANHOH010000002">
    <property type="protein sequence ID" value="MCQ6958490.1"/>
    <property type="molecule type" value="Genomic_DNA"/>
</dbReference>
<dbReference type="PROSITE" id="PS51257">
    <property type="entry name" value="PROKAR_LIPOPROTEIN"/>
    <property type="match status" value="1"/>
</dbReference>
<comment type="caution">
    <text evidence="1">The sequence shown here is derived from an EMBL/GenBank/DDBJ whole genome shotgun (WGS) entry which is preliminary data.</text>
</comment>
<dbReference type="Proteomes" id="UP001204376">
    <property type="component" value="Unassembled WGS sequence"/>
</dbReference>
<keyword evidence="2" id="KW-1185">Reference proteome</keyword>
<reference evidence="1 2" key="1">
    <citation type="submission" date="2022-07" db="EMBL/GenBank/DDBJ databases">
        <title>Mucilaginibacter sp. JC4.</title>
        <authorList>
            <person name="Le V."/>
            <person name="Ko S.-R."/>
            <person name="Ahn C.-Y."/>
            <person name="Oh H.-M."/>
        </authorList>
    </citation>
    <scope>NUCLEOTIDE SEQUENCE [LARGE SCALE GENOMIC DNA]</scope>
    <source>
        <strain evidence="1 2">JC4</strain>
    </source>
</reference>
<organism evidence="1 2">
    <name type="scientific">Mucilaginibacter aquariorum</name>
    <dbReference type="NCBI Taxonomy" id="2967225"/>
    <lineage>
        <taxon>Bacteria</taxon>
        <taxon>Pseudomonadati</taxon>
        <taxon>Bacteroidota</taxon>
        <taxon>Sphingobacteriia</taxon>
        <taxon>Sphingobacteriales</taxon>
        <taxon>Sphingobacteriaceae</taxon>
        <taxon>Mucilaginibacter</taxon>
    </lineage>
</organism>
<proteinExistence type="predicted"/>
<evidence type="ECO:0000313" key="2">
    <source>
        <dbReference type="Proteomes" id="UP001204376"/>
    </source>
</evidence>
<sequence>MKQVAQNLTFVVIVFCLIAGCKFKDPSIPGHSRKPMLSFKNVEGITYTEVRRQQNGLSFNEYGYHLNSDWKLRFVSNDSIALYSPVKKQFLNFPLSCGIDSVFNTNRSFLRMKHMSKDSLIFELLEAKDDSLDMKGTKVYMLFYADNYIKNVLHTNAATLQRSNRKDSLFVKELIKRADSSLTNAFAALNPVQLISTRSSITVEKKKTVADFLFNNYNTSDDYMNPTYYITINKVHSDFNYSFSAYVDKEGKLFYNTPLIPFGDGGYKQEYVRFSKAIMNTYLKPYVKVKPGQTLGMSHTSSINLYVHGKKS</sequence>
<protein>
    <submittedName>
        <fullName evidence="1">Uncharacterized protein</fullName>
    </submittedName>
</protein>
<name>A0ABT1T259_9SPHI</name>